<dbReference type="Gene3D" id="1.10.10.10">
    <property type="entry name" value="Winged helix-like DNA-binding domain superfamily/Winged helix DNA-binding domain"/>
    <property type="match status" value="1"/>
</dbReference>
<evidence type="ECO:0000256" key="1">
    <source>
        <dbReference type="ARBA" id="ARBA00009437"/>
    </source>
</evidence>
<dbReference type="InterPro" id="IPR036390">
    <property type="entry name" value="WH_DNA-bd_sf"/>
</dbReference>
<dbReference type="PRINTS" id="PR00039">
    <property type="entry name" value="HTHLYSR"/>
</dbReference>
<evidence type="ECO:0000256" key="4">
    <source>
        <dbReference type="ARBA" id="ARBA00023163"/>
    </source>
</evidence>
<dbReference type="InterPro" id="IPR058163">
    <property type="entry name" value="LysR-type_TF_proteobact-type"/>
</dbReference>
<dbReference type="InterPro" id="IPR036388">
    <property type="entry name" value="WH-like_DNA-bd_sf"/>
</dbReference>
<protein>
    <submittedName>
        <fullName evidence="6">LysR family transcriptional regulator</fullName>
    </submittedName>
</protein>
<comment type="caution">
    <text evidence="6">The sequence shown here is derived from an EMBL/GenBank/DDBJ whole genome shotgun (WGS) entry which is preliminary data.</text>
</comment>
<evidence type="ECO:0000313" key="7">
    <source>
        <dbReference type="Proteomes" id="UP001165541"/>
    </source>
</evidence>
<accession>A0ABT0YVQ1</accession>
<dbReference type="Pfam" id="PF00126">
    <property type="entry name" value="HTH_1"/>
    <property type="match status" value="1"/>
</dbReference>
<evidence type="ECO:0000313" key="6">
    <source>
        <dbReference type="EMBL" id="MCM5682186.1"/>
    </source>
</evidence>
<organism evidence="6 7">
    <name type="scientific">Caldimonas mangrovi</name>
    <dbReference type="NCBI Taxonomy" id="2944811"/>
    <lineage>
        <taxon>Bacteria</taxon>
        <taxon>Pseudomonadati</taxon>
        <taxon>Pseudomonadota</taxon>
        <taxon>Betaproteobacteria</taxon>
        <taxon>Burkholderiales</taxon>
        <taxon>Sphaerotilaceae</taxon>
        <taxon>Caldimonas</taxon>
    </lineage>
</organism>
<dbReference type="EMBL" id="JAMKFE010000017">
    <property type="protein sequence ID" value="MCM5682186.1"/>
    <property type="molecule type" value="Genomic_DNA"/>
</dbReference>
<keyword evidence="4" id="KW-0804">Transcription</keyword>
<dbReference type="PANTHER" id="PTHR30537:SF5">
    <property type="entry name" value="HTH-TYPE TRANSCRIPTIONAL ACTIVATOR TTDR-RELATED"/>
    <property type="match status" value="1"/>
</dbReference>
<dbReference type="PROSITE" id="PS50931">
    <property type="entry name" value="HTH_LYSR"/>
    <property type="match status" value="1"/>
</dbReference>
<keyword evidence="7" id="KW-1185">Reference proteome</keyword>
<dbReference type="Gene3D" id="3.40.190.290">
    <property type="match status" value="1"/>
</dbReference>
<dbReference type="CDD" id="cd08422">
    <property type="entry name" value="PBP2_CrgA_like"/>
    <property type="match status" value="1"/>
</dbReference>
<reference evidence="6" key="1">
    <citation type="submission" date="2022-05" db="EMBL/GenBank/DDBJ databases">
        <title>Schlegelella sp. nov., isolated from mangrove soil.</title>
        <authorList>
            <person name="Liu Y."/>
            <person name="Ge X."/>
            <person name="Liu W."/>
        </authorList>
    </citation>
    <scope>NUCLEOTIDE SEQUENCE</scope>
    <source>
        <strain evidence="6">S2-27</strain>
    </source>
</reference>
<gene>
    <name evidence="6" type="ORF">M8A51_21880</name>
</gene>
<comment type="similarity">
    <text evidence="1">Belongs to the LysR transcriptional regulatory family.</text>
</comment>
<dbReference type="PANTHER" id="PTHR30537">
    <property type="entry name" value="HTH-TYPE TRANSCRIPTIONAL REGULATOR"/>
    <property type="match status" value="1"/>
</dbReference>
<evidence type="ECO:0000256" key="2">
    <source>
        <dbReference type="ARBA" id="ARBA00023015"/>
    </source>
</evidence>
<feature type="domain" description="HTH lysR-type" evidence="5">
    <location>
        <begin position="5"/>
        <end position="62"/>
    </location>
</feature>
<keyword evidence="3" id="KW-0238">DNA-binding</keyword>
<dbReference type="SUPFAM" id="SSF46785">
    <property type="entry name" value="Winged helix' DNA-binding domain"/>
    <property type="match status" value="1"/>
</dbReference>
<dbReference type="Proteomes" id="UP001165541">
    <property type="component" value="Unassembled WGS sequence"/>
</dbReference>
<keyword evidence="2" id="KW-0805">Transcription regulation</keyword>
<name>A0ABT0YVQ1_9BURK</name>
<dbReference type="InterPro" id="IPR005119">
    <property type="entry name" value="LysR_subst-bd"/>
</dbReference>
<proteinExistence type="inferred from homology"/>
<evidence type="ECO:0000256" key="3">
    <source>
        <dbReference type="ARBA" id="ARBA00023125"/>
    </source>
</evidence>
<dbReference type="SUPFAM" id="SSF53850">
    <property type="entry name" value="Periplasmic binding protein-like II"/>
    <property type="match status" value="1"/>
</dbReference>
<evidence type="ECO:0000259" key="5">
    <source>
        <dbReference type="PROSITE" id="PS50931"/>
    </source>
</evidence>
<dbReference type="RefSeq" id="WP_251780662.1">
    <property type="nucleotide sequence ID" value="NZ_JAMKFE010000017.1"/>
</dbReference>
<sequence>MPTMDRLRAMNYFVRAAELGSLSAAARSLATTQPTVSKQIAALEAALRVRLLERGPARVVLTDEGARFLDSARRLLEDYDEAVTALDERTRQPRGLVRISAPVALGELHLNALMLQALQQYPELRIDLLLEDRFVDPIEERFDLMVRIGHTLPPDLVARELATWPRYIVASPDYLQRHGRPRRPQDLVRHPFLRYLLGADDTVQLTGPGGTVDVPVTARYRLNSAVALLDAVRDGAGIAFQPCWMVNELLRRKELVRLLPQWTGPSQTVHLVYPPRRRQPMRVQLMLDLLAAKLRAL</sequence>
<dbReference type="Pfam" id="PF03466">
    <property type="entry name" value="LysR_substrate"/>
    <property type="match status" value="1"/>
</dbReference>
<dbReference type="InterPro" id="IPR000847">
    <property type="entry name" value="LysR_HTH_N"/>
</dbReference>